<organism evidence="2 3">
    <name type="scientific">Dyella agri</name>
    <dbReference type="NCBI Taxonomy" id="1926869"/>
    <lineage>
        <taxon>Bacteria</taxon>
        <taxon>Pseudomonadati</taxon>
        <taxon>Pseudomonadota</taxon>
        <taxon>Gammaproteobacteria</taxon>
        <taxon>Lysobacterales</taxon>
        <taxon>Rhodanobacteraceae</taxon>
        <taxon>Dyella</taxon>
    </lineage>
</organism>
<keyword evidence="1" id="KW-0732">Signal</keyword>
<dbReference type="RefSeq" id="WP_404540259.1">
    <property type="nucleotide sequence ID" value="NZ_JADIKL010000006.1"/>
</dbReference>
<keyword evidence="3" id="KW-1185">Reference proteome</keyword>
<name>A0ABW8KHH2_9GAMM</name>
<accession>A0ABW8KHH2</accession>
<reference evidence="2 3" key="1">
    <citation type="submission" date="2020-10" db="EMBL/GenBank/DDBJ databases">
        <title>Phylogeny of dyella-like bacteria.</title>
        <authorList>
            <person name="Fu J."/>
        </authorList>
    </citation>
    <scope>NUCLEOTIDE SEQUENCE [LARGE SCALE GENOMIC DNA]</scope>
    <source>
        <strain evidence="2 3">DKC-1</strain>
    </source>
</reference>
<sequence length="180" mass="20171">MRRKPFAVRMIAATSLLLLATATPARTGTTHAQVTDGLAPLAWFVGHWRCEGQFANGKPIRSGETFTIELGGQWLRMQHADDPPNRYLADSWWGYDKAAKHFTATVFDNFGGERHYTAPGWVGDTLTLENTATSGYLDRFAFQRQGDDAYRVTYTYRNRSGAWQLGDAQSCTRDARVSQS</sequence>
<evidence type="ECO:0000256" key="1">
    <source>
        <dbReference type="SAM" id="SignalP"/>
    </source>
</evidence>
<feature type="chain" id="PRO_5045459871" evidence="1">
    <location>
        <begin position="28"/>
        <end position="180"/>
    </location>
</feature>
<evidence type="ECO:0000313" key="2">
    <source>
        <dbReference type="EMBL" id="MFK2931586.1"/>
    </source>
</evidence>
<dbReference type="EMBL" id="JADIKL010000006">
    <property type="protein sequence ID" value="MFK2931586.1"/>
    <property type="molecule type" value="Genomic_DNA"/>
</dbReference>
<gene>
    <name evidence="2" type="ORF">ISP14_12380</name>
</gene>
<proteinExistence type="predicted"/>
<evidence type="ECO:0000313" key="3">
    <source>
        <dbReference type="Proteomes" id="UP001620397"/>
    </source>
</evidence>
<protein>
    <submittedName>
        <fullName evidence="2">DUF1579 family protein</fullName>
    </submittedName>
</protein>
<comment type="caution">
    <text evidence="2">The sequence shown here is derived from an EMBL/GenBank/DDBJ whole genome shotgun (WGS) entry which is preliminary data.</text>
</comment>
<feature type="signal peptide" evidence="1">
    <location>
        <begin position="1"/>
        <end position="27"/>
    </location>
</feature>
<dbReference type="Proteomes" id="UP001620397">
    <property type="component" value="Unassembled WGS sequence"/>
</dbReference>